<keyword evidence="2" id="KW-1185">Reference proteome</keyword>
<organism evidence="1 2">
    <name type="scientific">Geodia barretti</name>
    <name type="common">Barrett's horny sponge</name>
    <dbReference type="NCBI Taxonomy" id="519541"/>
    <lineage>
        <taxon>Eukaryota</taxon>
        <taxon>Metazoa</taxon>
        <taxon>Porifera</taxon>
        <taxon>Demospongiae</taxon>
        <taxon>Heteroscleromorpha</taxon>
        <taxon>Tetractinellida</taxon>
        <taxon>Astrophorina</taxon>
        <taxon>Geodiidae</taxon>
        <taxon>Geodia</taxon>
    </lineage>
</organism>
<dbReference type="Proteomes" id="UP001174909">
    <property type="component" value="Unassembled WGS sequence"/>
</dbReference>
<evidence type="ECO:0000313" key="2">
    <source>
        <dbReference type="Proteomes" id="UP001174909"/>
    </source>
</evidence>
<proteinExistence type="predicted"/>
<sequence length="374" mass="40221">MWRGREGEKLASEISGLVSHTLFPPATHNCTHLASLQLYLMSGSVLLPVANGNITCSESETQIRLTIPLPDSVPLPINLVVGSPSLETCYIAVRAFENMSSSAGAQGLNEILSTQVWVHTELPGPPRVVNVMTGVTRDCVPIPCHGKMVVRILDGLQYSPDSYTAHLDDDVIMTSDDAATEAEVYRSMSGCEENALIPGAEIYTYFRFIVKSQQPTIPTPNNANLTTPPFCSLKVGVTFSGGMVRVFVTATSEMGEGVRMVRVERVGEEGGGEEEGSGMCQDCGNKEELSTTCLQVSCDHQIEVGVSRVDGEGVCVPQPKGGGEGVRVEDNKLLVDPIDQVTGLVVDYSSNPSVAMEMCKLMITNTSIWFNCQP</sequence>
<gene>
    <name evidence="1" type="ORF">GBAR_LOCUS31766</name>
</gene>
<comment type="caution">
    <text evidence="1">The sequence shown here is derived from an EMBL/GenBank/DDBJ whole genome shotgun (WGS) entry which is preliminary data.</text>
</comment>
<accession>A0AA35XGX2</accession>
<protein>
    <submittedName>
        <fullName evidence="1">Uncharacterized protein</fullName>
    </submittedName>
</protein>
<dbReference type="AlphaFoldDB" id="A0AA35XGX2"/>
<evidence type="ECO:0000313" key="1">
    <source>
        <dbReference type="EMBL" id="CAI8058418.1"/>
    </source>
</evidence>
<dbReference type="EMBL" id="CASHTH010004512">
    <property type="protein sequence ID" value="CAI8058418.1"/>
    <property type="molecule type" value="Genomic_DNA"/>
</dbReference>
<name>A0AA35XGX2_GEOBA</name>
<reference evidence="1" key="1">
    <citation type="submission" date="2023-03" db="EMBL/GenBank/DDBJ databases">
        <authorList>
            <person name="Steffen K."/>
            <person name="Cardenas P."/>
        </authorList>
    </citation>
    <scope>NUCLEOTIDE SEQUENCE</scope>
</reference>